<dbReference type="SUPFAM" id="SSF53756">
    <property type="entry name" value="UDP-Glycosyltransferase/glycogen phosphorylase"/>
    <property type="match status" value="1"/>
</dbReference>
<proteinExistence type="predicted"/>
<dbReference type="Pfam" id="PF13692">
    <property type="entry name" value="Glyco_trans_1_4"/>
    <property type="match status" value="1"/>
</dbReference>
<accession>A0A1G7S0J4</accession>
<dbReference type="CDD" id="cd03801">
    <property type="entry name" value="GT4_PimA-like"/>
    <property type="match status" value="1"/>
</dbReference>
<dbReference type="AlphaFoldDB" id="A0A1G7S0J4"/>
<organism evidence="3 4">
    <name type="scientific">Limimonas halophila</name>
    <dbReference type="NCBI Taxonomy" id="1082479"/>
    <lineage>
        <taxon>Bacteria</taxon>
        <taxon>Pseudomonadati</taxon>
        <taxon>Pseudomonadota</taxon>
        <taxon>Alphaproteobacteria</taxon>
        <taxon>Rhodospirillales</taxon>
        <taxon>Rhodovibrionaceae</taxon>
        <taxon>Limimonas</taxon>
    </lineage>
</organism>
<evidence type="ECO:0000313" key="3">
    <source>
        <dbReference type="EMBL" id="SDG15600.1"/>
    </source>
</evidence>
<dbReference type="PANTHER" id="PTHR12526">
    <property type="entry name" value="GLYCOSYLTRANSFERASE"/>
    <property type="match status" value="1"/>
</dbReference>
<evidence type="ECO:0000256" key="1">
    <source>
        <dbReference type="ARBA" id="ARBA00022676"/>
    </source>
</evidence>
<dbReference type="RefSeq" id="WP_090020003.1">
    <property type="nucleotide sequence ID" value="NZ_FNCE01000006.1"/>
</dbReference>
<dbReference type="STRING" id="1082479.SAMN05216241_10642"/>
<sequence length="360" mass="37458">MTPPVRVIADLPPPEHGQARVSACVVDRLAARGKVAVHDIAPAGGRRLPAVARALAAVAVRPSRALYMPVLAGRGTAVVIALAGLARLRGVPVALHHHSFAYLDRRWRTLAWLVRAAGPATEHVVLCPAMARRLRQRYGVRRTRVVGNAAVVAGPSSPTPSFVSPFPGAGEGGERVSRPGQCPMTIGFVGAVSRAKGVDAFLDLARRMAPDVRAVVAGPVADGDAAGVLAAASHELGERLTRRAASNDRDALFAGIDVLVLPSRYRHEAQPLVVLEALARGIPVIATGRGCLPGMAQPPALTVLPRDGATVAAAERALAHLTPRLDTARREARALYEALAADSAAGLDALTAYLAKSTSA</sequence>
<keyword evidence="1" id="KW-0328">Glycosyltransferase</keyword>
<dbReference type="GO" id="GO:0016757">
    <property type="term" value="F:glycosyltransferase activity"/>
    <property type="evidence" value="ECO:0007669"/>
    <property type="project" value="UniProtKB-KW"/>
</dbReference>
<gene>
    <name evidence="3" type="ORF">SAMN05216241_10642</name>
</gene>
<dbReference type="EMBL" id="FNCE01000006">
    <property type="protein sequence ID" value="SDG15600.1"/>
    <property type="molecule type" value="Genomic_DNA"/>
</dbReference>
<evidence type="ECO:0000256" key="2">
    <source>
        <dbReference type="ARBA" id="ARBA00022679"/>
    </source>
</evidence>
<protein>
    <submittedName>
        <fullName evidence="3">Glycosyltransferase involved in cell wall bisynthesis</fullName>
    </submittedName>
</protein>
<keyword evidence="4" id="KW-1185">Reference proteome</keyword>
<keyword evidence="2 3" id="KW-0808">Transferase</keyword>
<name>A0A1G7S0J4_9PROT</name>
<dbReference type="Proteomes" id="UP000199415">
    <property type="component" value="Unassembled WGS sequence"/>
</dbReference>
<dbReference type="PANTHER" id="PTHR12526:SF510">
    <property type="entry name" value="D-INOSITOL 3-PHOSPHATE GLYCOSYLTRANSFERASE"/>
    <property type="match status" value="1"/>
</dbReference>
<evidence type="ECO:0000313" key="4">
    <source>
        <dbReference type="Proteomes" id="UP000199415"/>
    </source>
</evidence>
<dbReference type="Gene3D" id="3.40.50.2000">
    <property type="entry name" value="Glycogen Phosphorylase B"/>
    <property type="match status" value="1"/>
</dbReference>
<reference evidence="3 4" key="1">
    <citation type="submission" date="2016-10" db="EMBL/GenBank/DDBJ databases">
        <authorList>
            <person name="de Groot N.N."/>
        </authorList>
    </citation>
    <scope>NUCLEOTIDE SEQUENCE [LARGE SCALE GENOMIC DNA]</scope>
    <source>
        <strain evidence="3 4">DSM 25584</strain>
    </source>
</reference>